<dbReference type="SMART" id="SM00064">
    <property type="entry name" value="FYVE"/>
    <property type="match status" value="1"/>
</dbReference>
<reference evidence="8" key="1">
    <citation type="journal article" date="2020" name="Nature">
        <title>Giant virus diversity and host interactions through global metagenomics.</title>
        <authorList>
            <person name="Schulz F."/>
            <person name="Roux S."/>
            <person name="Paez-Espino D."/>
            <person name="Jungbluth S."/>
            <person name="Walsh D.A."/>
            <person name="Denef V.J."/>
            <person name="McMahon K.D."/>
            <person name="Konstantinidis K.T."/>
            <person name="Eloe-Fadrosh E.A."/>
            <person name="Kyrpides N.C."/>
            <person name="Woyke T."/>
        </authorList>
    </citation>
    <scope>NUCLEOTIDE SEQUENCE</scope>
    <source>
        <strain evidence="8">GVMAG-M-3300009422-16</strain>
    </source>
</reference>
<evidence type="ECO:0000256" key="5">
    <source>
        <dbReference type="ARBA" id="ARBA00022833"/>
    </source>
</evidence>
<proteinExistence type="predicted"/>
<dbReference type="EMBL" id="MN739060">
    <property type="protein sequence ID" value="QHS86722.1"/>
    <property type="molecule type" value="Genomic_DNA"/>
</dbReference>
<dbReference type="Pfam" id="PF01363">
    <property type="entry name" value="FYVE"/>
    <property type="match status" value="1"/>
</dbReference>
<dbReference type="AlphaFoldDB" id="A0A6C0B3T7"/>
<dbReference type="SMART" id="SM00146">
    <property type="entry name" value="PI3Kc"/>
    <property type="match status" value="1"/>
</dbReference>
<dbReference type="SUPFAM" id="SSF56112">
    <property type="entry name" value="Protein kinase-like (PK-like)"/>
    <property type="match status" value="1"/>
</dbReference>
<dbReference type="GO" id="GO:0008270">
    <property type="term" value="F:zinc ion binding"/>
    <property type="evidence" value="ECO:0007669"/>
    <property type="project" value="UniProtKB-KW"/>
</dbReference>
<dbReference type="GO" id="GO:0005777">
    <property type="term" value="C:peroxisome"/>
    <property type="evidence" value="ECO:0007669"/>
    <property type="project" value="TreeGrafter"/>
</dbReference>
<sequence length="750" mass="88996">MWSPTRRKEPLLTVILQLFIIYLNNNTFTYIMNNELSISLILGNGIKNSPDDNIESDFFKKKKQNYWVNDETISNCTICNCVFSFTNRKHHCRCCGKIFCNNCSNYFVTTPKTIDIPIQNKYFNYNYFMENGKNRVCADCYNNIDEIKNLNKITKFFNLLPLDLKDYINISFTCHTWNKVAAIYFNKFKGLYYKFPNYNFNSIQRKMLYINRYYFYGHSKWLVQLLISIDWSKKPLPKETLDDLLLRAERLNTCRYMRCSSGCKQTLDIEDIFIILSRKIICKYLIKNLITRLKIIIFKQNRFEEFSCYLYSLINLLHFYKNYTEISNIIEHFILHLCTNNVDISNKLFWLLTQFIDNPESGFYFKRFRSKLVEQLDKDTYKLFQNGYDFTQNLINIVESDPPNAVINLKKFLNEYSKKRESFSIPINVLKKFTAIDYTKLRDVDSKTKPIILPCIYGENKTYNIMLKNEDIRKEAIIMNIIKLIDYFLIREEGVDLKIITYNILPISSKYGYIEFVPDSSTLYHIKEDLNFSIQNWIIEHNTTLDVENIRDNICKSCAAYCVITYLLGIGDRHLDNIMITNDGKLFHIDFGYILGKDPKMMSPEIRLTPEIIDAMGGIHSKYYKNFKKYANISFKCMRRHSRTFYLLLSDLTNMYPKPPNITEEYIYNYIFARFIPDGKTKYAIKQMEDKLDYHSAKNSYAETIIDYFHKKYKSASSNSSDKKTAVDKAMEYSVKTKDTVVNSIYNWFN</sequence>
<dbReference type="GO" id="GO:0034271">
    <property type="term" value="C:phosphatidylinositol 3-kinase complex, class III, type I"/>
    <property type="evidence" value="ECO:0007669"/>
    <property type="project" value="TreeGrafter"/>
</dbReference>
<feature type="domain" description="PI3K/PI4K catalytic" evidence="7">
    <location>
        <begin position="437"/>
        <end position="700"/>
    </location>
</feature>
<keyword evidence="4" id="KW-0418">Kinase</keyword>
<dbReference type="InterPro" id="IPR042236">
    <property type="entry name" value="PI3K_accessory_sf"/>
</dbReference>
<dbReference type="PANTHER" id="PTHR10048:SF7">
    <property type="entry name" value="PHOSPHATIDYLINOSITOL 3-KINASE CATALYTIC SUBUNIT TYPE 3"/>
    <property type="match status" value="1"/>
</dbReference>
<evidence type="ECO:0008006" key="9">
    <source>
        <dbReference type="Google" id="ProtNLM"/>
    </source>
</evidence>
<keyword evidence="5" id="KW-0862">Zinc</keyword>
<dbReference type="Pfam" id="PF00454">
    <property type="entry name" value="PI3_PI4_kinase"/>
    <property type="match status" value="1"/>
</dbReference>
<dbReference type="InterPro" id="IPR000306">
    <property type="entry name" value="Znf_FYVE"/>
</dbReference>
<name>A0A6C0B3T7_9ZZZZ</name>
<dbReference type="Gene3D" id="1.10.1070.11">
    <property type="entry name" value="Phosphatidylinositol 3-/4-kinase, catalytic domain"/>
    <property type="match status" value="1"/>
</dbReference>
<dbReference type="InterPro" id="IPR011011">
    <property type="entry name" value="Znf_FYVE_PHD"/>
</dbReference>
<evidence type="ECO:0000256" key="4">
    <source>
        <dbReference type="ARBA" id="ARBA00022777"/>
    </source>
</evidence>
<dbReference type="InterPro" id="IPR016024">
    <property type="entry name" value="ARM-type_fold"/>
</dbReference>
<dbReference type="PANTHER" id="PTHR10048">
    <property type="entry name" value="PHOSPHATIDYLINOSITOL KINASE"/>
    <property type="match status" value="1"/>
</dbReference>
<evidence type="ECO:0000256" key="3">
    <source>
        <dbReference type="ARBA" id="ARBA00022771"/>
    </source>
</evidence>
<evidence type="ECO:0000259" key="6">
    <source>
        <dbReference type="PROSITE" id="PS50178"/>
    </source>
</evidence>
<accession>A0A6C0B3T7</accession>
<dbReference type="PROSITE" id="PS00916">
    <property type="entry name" value="PI3_4_KINASE_2"/>
    <property type="match status" value="1"/>
</dbReference>
<evidence type="ECO:0000313" key="8">
    <source>
        <dbReference type="EMBL" id="QHS86722.1"/>
    </source>
</evidence>
<dbReference type="PROSITE" id="PS50290">
    <property type="entry name" value="PI3_4_KINASE_3"/>
    <property type="match status" value="1"/>
</dbReference>
<dbReference type="GO" id="GO:0006897">
    <property type="term" value="P:endocytosis"/>
    <property type="evidence" value="ECO:0007669"/>
    <property type="project" value="TreeGrafter"/>
</dbReference>
<feature type="domain" description="FYVE-type" evidence="6">
    <location>
        <begin position="70"/>
        <end position="145"/>
    </location>
</feature>
<dbReference type="GO" id="GO:0000407">
    <property type="term" value="C:phagophore assembly site"/>
    <property type="evidence" value="ECO:0007669"/>
    <property type="project" value="TreeGrafter"/>
</dbReference>
<dbReference type="GO" id="GO:0048015">
    <property type="term" value="P:phosphatidylinositol-mediated signaling"/>
    <property type="evidence" value="ECO:0007669"/>
    <property type="project" value="TreeGrafter"/>
</dbReference>
<dbReference type="Gene3D" id="3.30.1010.10">
    <property type="entry name" value="Phosphatidylinositol 3-kinase Catalytic Subunit, Chain A, domain 4"/>
    <property type="match status" value="1"/>
</dbReference>
<dbReference type="InterPro" id="IPR036940">
    <property type="entry name" value="PI3/4_kinase_cat_sf"/>
</dbReference>
<dbReference type="PROSITE" id="PS50178">
    <property type="entry name" value="ZF_FYVE"/>
    <property type="match status" value="1"/>
</dbReference>
<dbReference type="SUPFAM" id="SSF48371">
    <property type="entry name" value="ARM repeat"/>
    <property type="match status" value="1"/>
</dbReference>
<dbReference type="GO" id="GO:0016303">
    <property type="term" value="F:1-phosphatidylinositol-3-kinase activity"/>
    <property type="evidence" value="ECO:0007669"/>
    <property type="project" value="TreeGrafter"/>
</dbReference>
<evidence type="ECO:0000256" key="1">
    <source>
        <dbReference type="ARBA" id="ARBA00022679"/>
    </source>
</evidence>
<dbReference type="InterPro" id="IPR015433">
    <property type="entry name" value="PI3/4_kinase"/>
</dbReference>
<evidence type="ECO:0000259" key="7">
    <source>
        <dbReference type="PROSITE" id="PS50290"/>
    </source>
</evidence>
<dbReference type="InterPro" id="IPR011009">
    <property type="entry name" value="Kinase-like_dom_sf"/>
</dbReference>
<keyword evidence="3" id="KW-0863">Zinc-finger</keyword>
<protein>
    <recommendedName>
        <fullName evidence="9">Phosphatidylinositol 3-kinase</fullName>
    </recommendedName>
</protein>
<dbReference type="SUPFAM" id="SSF57903">
    <property type="entry name" value="FYVE/PHD zinc finger"/>
    <property type="match status" value="1"/>
</dbReference>
<keyword evidence="1" id="KW-0808">Transferase</keyword>
<dbReference type="InterPro" id="IPR013083">
    <property type="entry name" value="Znf_RING/FYVE/PHD"/>
</dbReference>
<dbReference type="InterPro" id="IPR017455">
    <property type="entry name" value="Znf_FYVE-rel"/>
</dbReference>
<dbReference type="GO" id="GO:0000045">
    <property type="term" value="P:autophagosome assembly"/>
    <property type="evidence" value="ECO:0007669"/>
    <property type="project" value="TreeGrafter"/>
</dbReference>
<dbReference type="Gene3D" id="3.30.40.10">
    <property type="entry name" value="Zinc/RING finger domain, C3HC4 (zinc finger)"/>
    <property type="match status" value="1"/>
</dbReference>
<dbReference type="InterPro" id="IPR000403">
    <property type="entry name" value="PI3/4_kinase_cat_dom"/>
</dbReference>
<dbReference type="InterPro" id="IPR018936">
    <property type="entry name" value="PI3/4_kinase_CS"/>
</dbReference>
<evidence type="ECO:0000256" key="2">
    <source>
        <dbReference type="ARBA" id="ARBA00022723"/>
    </source>
</evidence>
<dbReference type="Gene3D" id="1.25.40.70">
    <property type="entry name" value="Phosphatidylinositol 3-kinase, accessory domain (PIK)"/>
    <property type="match status" value="1"/>
</dbReference>
<organism evidence="8">
    <name type="scientific">viral metagenome</name>
    <dbReference type="NCBI Taxonomy" id="1070528"/>
    <lineage>
        <taxon>unclassified sequences</taxon>
        <taxon>metagenomes</taxon>
        <taxon>organismal metagenomes</taxon>
    </lineage>
</organism>
<dbReference type="GO" id="GO:0034272">
    <property type="term" value="C:phosphatidylinositol 3-kinase complex, class III, type II"/>
    <property type="evidence" value="ECO:0007669"/>
    <property type="project" value="TreeGrafter"/>
</dbReference>
<keyword evidence="2" id="KW-0479">Metal-binding</keyword>
<dbReference type="GO" id="GO:0005768">
    <property type="term" value="C:endosome"/>
    <property type="evidence" value="ECO:0007669"/>
    <property type="project" value="TreeGrafter"/>
</dbReference>